<dbReference type="WBParaSite" id="ASIM_0002152101-mRNA-1">
    <property type="protein sequence ID" value="ASIM_0002152101-mRNA-1"/>
    <property type="gene ID" value="ASIM_0002152101"/>
</dbReference>
<protein>
    <submittedName>
        <fullName evidence="1">Aldehyde dehydrogenase</fullName>
    </submittedName>
</protein>
<reference evidence="1" key="1">
    <citation type="submission" date="2017-02" db="UniProtKB">
        <authorList>
            <consortium name="WormBaseParasite"/>
        </authorList>
    </citation>
    <scope>IDENTIFICATION</scope>
</reference>
<dbReference type="AlphaFoldDB" id="A0A0M3KKJ1"/>
<name>A0A0M3KKJ1_ANISI</name>
<sequence>LADMPKASEGYGGKFGVQKDRMDKVSALMQSSLCKIH</sequence>
<accession>A0A0M3KKJ1</accession>
<dbReference type="Pfam" id="PF02218">
    <property type="entry name" value="HS1_rep"/>
    <property type="match status" value="1"/>
</dbReference>
<proteinExistence type="predicted"/>
<evidence type="ECO:0000313" key="1">
    <source>
        <dbReference type="WBParaSite" id="ASIM_0002152101-mRNA-1"/>
    </source>
</evidence>
<dbReference type="PROSITE" id="PS51090">
    <property type="entry name" value="CORTACTIN"/>
    <property type="match status" value="1"/>
</dbReference>
<organism evidence="1">
    <name type="scientific">Anisakis simplex</name>
    <name type="common">Herring worm</name>
    <dbReference type="NCBI Taxonomy" id="6269"/>
    <lineage>
        <taxon>Eukaryota</taxon>
        <taxon>Metazoa</taxon>
        <taxon>Ecdysozoa</taxon>
        <taxon>Nematoda</taxon>
        <taxon>Chromadorea</taxon>
        <taxon>Rhabditida</taxon>
        <taxon>Spirurina</taxon>
        <taxon>Ascaridomorpha</taxon>
        <taxon>Ascaridoidea</taxon>
        <taxon>Anisakidae</taxon>
        <taxon>Anisakis</taxon>
        <taxon>Anisakis simplex complex</taxon>
    </lineage>
</organism>
<dbReference type="InterPro" id="IPR003134">
    <property type="entry name" value="Hs1_Cortactin"/>
</dbReference>